<protein>
    <submittedName>
        <fullName evidence="1">DNA polymerase III subunit chi</fullName>
    </submittedName>
</protein>
<sequence length="147" mass="16281">MTEIQFHTGVAEPLVHVMKLLRKAEAQGARLAVLGPAALLDRISQHLWSDDPQSFRPHLRLGAGQPPGPHLAPTPVWLVERLESVPADVERLLHLAGETAEAPPGFERFARLYDIVGADPASRLAGRQRWRHYADRGYALSHHPMDG</sequence>
<dbReference type="EMBL" id="JACIVI010000001">
    <property type="protein sequence ID" value="MBB1161297.1"/>
    <property type="molecule type" value="Genomic_DNA"/>
</dbReference>
<evidence type="ECO:0000313" key="2">
    <source>
        <dbReference type="Proteomes" id="UP000586093"/>
    </source>
</evidence>
<comment type="caution">
    <text evidence="1">The sequence shown here is derived from an EMBL/GenBank/DDBJ whole genome shotgun (WGS) entry which is preliminary data.</text>
</comment>
<evidence type="ECO:0000313" key="1">
    <source>
        <dbReference type="EMBL" id="MBB1161297.1"/>
    </source>
</evidence>
<dbReference type="InterPro" id="IPR007459">
    <property type="entry name" value="DNA_pol3_chi"/>
</dbReference>
<dbReference type="GO" id="GO:0032298">
    <property type="term" value="P:positive regulation of DNA-templated DNA replication initiation"/>
    <property type="evidence" value="ECO:0007669"/>
    <property type="project" value="TreeGrafter"/>
</dbReference>
<dbReference type="GO" id="GO:0003887">
    <property type="term" value="F:DNA-directed DNA polymerase activity"/>
    <property type="evidence" value="ECO:0007669"/>
    <property type="project" value="InterPro"/>
</dbReference>
<dbReference type="RefSeq" id="WP_182661963.1">
    <property type="nucleotide sequence ID" value="NZ_JACIVI010000001.1"/>
</dbReference>
<dbReference type="SUPFAM" id="SSF102400">
    <property type="entry name" value="DNA polymerase III chi subunit"/>
    <property type="match status" value="1"/>
</dbReference>
<dbReference type="AlphaFoldDB" id="A0A839HGC4"/>
<reference evidence="1 2" key="1">
    <citation type="submission" date="2020-08" db="EMBL/GenBank/DDBJ databases">
        <title>Aquariorum lacteus gen. nov., sp. nov., a new member of the family Comamonadaceae, isolated from freshwater aquarium.</title>
        <authorList>
            <person name="Chun S.-J."/>
        </authorList>
    </citation>
    <scope>NUCLEOTIDE SEQUENCE [LARGE SCALE GENOMIC DNA]</scope>
    <source>
        <strain evidence="1 2">SJAQ100</strain>
    </source>
</reference>
<dbReference type="GO" id="GO:0003677">
    <property type="term" value="F:DNA binding"/>
    <property type="evidence" value="ECO:0007669"/>
    <property type="project" value="InterPro"/>
</dbReference>
<name>A0A839HGC4_9BURK</name>
<dbReference type="InterPro" id="IPR036768">
    <property type="entry name" value="PolIII_chi_sf"/>
</dbReference>
<dbReference type="Proteomes" id="UP000586093">
    <property type="component" value="Unassembled WGS sequence"/>
</dbReference>
<dbReference type="Pfam" id="PF04364">
    <property type="entry name" value="DNA_pol3_chi"/>
    <property type="match status" value="1"/>
</dbReference>
<dbReference type="PANTHER" id="PTHR38767">
    <property type="entry name" value="DNA POLYMERASE III SUBUNIT CHI"/>
    <property type="match status" value="1"/>
</dbReference>
<dbReference type="GO" id="GO:0006260">
    <property type="term" value="P:DNA replication"/>
    <property type="evidence" value="ECO:0007669"/>
    <property type="project" value="InterPro"/>
</dbReference>
<dbReference type="PANTHER" id="PTHR38767:SF1">
    <property type="entry name" value="DNA POLYMERASE III SUBUNIT CHI"/>
    <property type="match status" value="1"/>
</dbReference>
<accession>A0A839HGC4</accession>
<gene>
    <name evidence="1" type="ORF">H4F90_04795</name>
</gene>
<dbReference type="Gene3D" id="3.40.50.10110">
    <property type="entry name" value="DNA polymerase III subunit chi"/>
    <property type="match status" value="1"/>
</dbReference>
<keyword evidence="2" id="KW-1185">Reference proteome</keyword>
<proteinExistence type="predicted"/>
<organism evidence="1 2">
    <name type="scientific">Aquariibacter albus</name>
    <dbReference type="NCBI Taxonomy" id="2759899"/>
    <lineage>
        <taxon>Bacteria</taxon>
        <taxon>Pseudomonadati</taxon>
        <taxon>Pseudomonadota</taxon>
        <taxon>Betaproteobacteria</taxon>
        <taxon>Burkholderiales</taxon>
        <taxon>Sphaerotilaceae</taxon>
        <taxon>Aquariibacter</taxon>
    </lineage>
</organism>